<feature type="region of interest" description="Disordered" evidence="8">
    <location>
        <begin position="216"/>
        <end position="237"/>
    </location>
</feature>
<dbReference type="WBParaSite" id="TCONS_00002050.p1">
    <property type="protein sequence ID" value="TCONS_00002050.p1"/>
    <property type="gene ID" value="XLOC_001951"/>
</dbReference>
<feature type="domain" description="C2H2-type" evidence="9">
    <location>
        <begin position="305"/>
        <end position="332"/>
    </location>
</feature>
<dbReference type="PANTHER" id="PTHR23235:SF120">
    <property type="entry name" value="KRUPPEL-LIKE FACTOR 15"/>
    <property type="match status" value="1"/>
</dbReference>
<keyword evidence="2" id="KW-0479">Metal-binding</keyword>
<feature type="region of interest" description="Disordered" evidence="8">
    <location>
        <begin position="331"/>
        <end position="351"/>
    </location>
</feature>
<evidence type="ECO:0000256" key="6">
    <source>
        <dbReference type="ARBA" id="ARBA00023242"/>
    </source>
</evidence>
<dbReference type="GO" id="GO:0000978">
    <property type="term" value="F:RNA polymerase II cis-regulatory region sequence-specific DNA binding"/>
    <property type="evidence" value="ECO:0007669"/>
    <property type="project" value="TreeGrafter"/>
</dbReference>
<dbReference type="PROSITE" id="PS50157">
    <property type="entry name" value="ZINC_FINGER_C2H2_2"/>
    <property type="match status" value="3"/>
</dbReference>
<dbReference type="GO" id="GO:0005634">
    <property type="term" value="C:nucleus"/>
    <property type="evidence" value="ECO:0007669"/>
    <property type="project" value="UniProtKB-SubCell"/>
</dbReference>
<comment type="subcellular location">
    <subcellularLocation>
        <location evidence="1">Nucleus</location>
    </subcellularLocation>
</comment>
<dbReference type="GO" id="GO:0000122">
    <property type="term" value="P:negative regulation of transcription by RNA polymerase II"/>
    <property type="evidence" value="ECO:0007669"/>
    <property type="project" value="UniProtKB-ARBA"/>
</dbReference>
<dbReference type="SUPFAM" id="SSF57667">
    <property type="entry name" value="beta-beta-alpha zinc fingers"/>
    <property type="match status" value="2"/>
</dbReference>
<keyword evidence="6" id="KW-0539">Nucleus</keyword>
<evidence type="ECO:0000259" key="9">
    <source>
        <dbReference type="PROSITE" id="PS50157"/>
    </source>
</evidence>
<feature type="domain" description="C2H2-type" evidence="9">
    <location>
        <begin position="245"/>
        <end position="274"/>
    </location>
</feature>
<keyword evidence="4 7" id="KW-0863">Zinc-finger</keyword>
<dbReference type="WBParaSite" id="SSTP_0001257300.1">
    <property type="protein sequence ID" value="SSTP_0001257300.1"/>
    <property type="gene ID" value="SSTP_0001257300"/>
</dbReference>
<dbReference type="FunFam" id="3.30.160.60:FF:000446">
    <property type="entry name" value="Zinc finger protein"/>
    <property type="match status" value="1"/>
</dbReference>
<dbReference type="GO" id="GO:0000981">
    <property type="term" value="F:DNA-binding transcription factor activity, RNA polymerase II-specific"/>
    <property type="evidence" value="ECO:0007669"/>
    <property type="project" value="TreeGrafter"/>
</dbReference>
<sequence length="385" mass="44040">MNDSFIQNYDTSLMPITYSKNFILPQEYPSIEAGGNYSQNYNFHNQGNSMISMSMNSNQEVNNLQEYTWNNIGNGHFNENNYYTKDNHYTGILSPSTYSSNSQHTHQQQYHNTSTSTSCSSIISTPSDSPDVTNIDIINNCVSFLPSSAPTINTTFDSTIGYTHNNMAKNHNYTSYNINTSRKLQTTGCISSDEENNKINTSYKLPPHIYTKVYFPPSAQNPKCRRNSKNSSTNRSEELSKKRTFLCDVKGCNKSYTKSSHLKAHQRIHTGEKPYICEWPQCTWTFARSDELTRHYRMHTGAKPFKCQLCSSCFARSDHLQSHAKKHLNKNVEINDKYTPSEGSSHNHKNEENYFTLNNNLGNNLFNFNSSLDYTSSMPTPLYNI</sequence>
<dbReference type="AlphaFoldDB" id="A0A0K0ESZ6"/>
<dbReference type="FunFam" id="3.30.160.60:FF:000018">
    <property type="entry name" value="Krueppel-like factor 15"/>
    <property type="match status" value="1"/>
</dbReference>
<dbReference type="FunFam" id="3.30.160.60:FF:000125">
    <property type="entry name" value="Putative zinc finger protein 143"/>
    <property type="match status" value="1"/>
</dbReference>
<dbReference type="Proteomes" id="UP000035681">
    <property type="component" value="Unplaced"/>
</dbReference>
<keyword evidence="3" id="KW-0677">Repeat</keyword>
<feature type="domain" description="C2H2-type" evidence="9">
    <location>
        <begin position="275"/>
        <end position="304"/>
    </location>
</feature>
<evidence type="ECO:0000256" key="5">
    <source>
        <dbReference type="ARBA" id="ARBA00022833"/>
    </source>
</evidence>
<dbReference type="Gene3D" id="3.30.160.60">
    <property type="entry name" value="Classic Zinc Finger"/>
    <property type="match status" value="3"/>
</dbReference>
<dbReference type="GO" id="GO:0008270">
    <property type="term" value="F:zinc ion binding"/>
    <property type="evidence" value="ECO:0007669"/>
    <property type="project" value="UniProtKB-KW"/>
</dbReference>
<feature type="compositionally biased region" description="Polar residues" evidence="8">
    <location>
        <begin position="94"/>
        <end position="112"/>
    </location>
</feature>
<evidence type="ECO:0000256" key="4">
    <source>
        <dbReference type="ARBA" id="ARBA00022771"/>
    </source>
</evidence>
<name>A0A0K0ESZ6_STRER</name>
<dbReference type="PROSITE" id="PS00028">
    <property type="entry name" value="ZINC_FINGER_C2H2_1"/>
    <property type="match status" value="3"/>
</dbReference>
<accession>A0A0K0ESZ6</accession>
<evidence type="ECO:0000313" key="12">
    <source>
        <dbReference type="WBParaSite" id="TCONS_00002050.p1"/>
    </source>
</evidence>
<evidence type="ECO:0000313" key="10">
    <source>
        <dbReference type="Proteomes" id="UP000035681"/>
    </source>
</evidence>
<dbReference type="Pfam" id="PF00096">
    <property type="entry name" value="zf-C2H2"/>
    <property type="match status" value="2"/>
</dbReference>
<dbReference type="STRING" id="6248.A0A0K0ESZ6"/>
<evidence type="ECO:0000256" key="1">
    <source>
        <dbReference type="ARBA" id="ARBA00004123"/>
    </source>
</evidence>
<keyword evidence="5" id="KW-0862">Zinc</keyword>
<dbReference type="PANTHER" id="PTHR23235">
    <property type="entry name" value="KRUEPPEL-LIKE TRANSCRIPTION FACTOR"/>
    <property type="match status" value="1"/>
</dbReference>
<feature type="region of interest" description="Disordered" evidence="8">
    <location>
        <begin position="94"/>
        <end position="117"/>
    </location>
</feature>
<organism evidence="11">
    <name type="scientific">Strongyloides stercoralis</name>
    <name type="common">Threadworm</name>
    <dbReference type="NCBI Taxonomy" id="6248"/>
    <lineage>
        <taxon>Eukaryota</taxon>
        <taxon>Metazoa</taxon>
        <taxon>Ecdysozoa</taxon>
        <taxon>Nematoda</taxon>
        <taxon>Chromadorea</taxon>
        <taxon>Rhabditida</taxon>
        <taxon>Tylenchina</taxon>
        <taxon>Panagrolaimomorpha</taxon>
        <taxon>Strongyloidoidea</taxon>
        <taxon>Strongyloididae</taxon>
        <taxon>Strongyloides</taxon>
    </lineage>
</organism>
<reference evidence="11" key="1">
    <citation type="submission" date="2015-08" db="UniProtKB">
        <authorList>
            <consortium name="WormBaseParasite"/>
        </authorList>
    </citation>
    <scope>IDENTIFICATION</scope>
</reference>
<evidence type="ECO:0000256" key="3">
    <source>
        <dbReference type="ARBA" id="ARBA00022737"/>
    </source>
</evidence>
<evidence type="ECO:0000313" key="11">
    <source>
        <dbReference type="WBParaSite" id="SSTP_0001257300.1"/>
    </source>
</evidence>
<evidence type="ECO:0000256" key="2">
    <source>
        <dbReference type="ARBA" id="ARBA00022723"/>
    </source>
</evidence>
<keyword evidence="10" id="KW-1185">Reference proteome</keyword>
<dbReference type="InterPro" id="IPR013087">
    <property type="entry name" value="Znf_C2H2_type"/>
</dbReference>
<proteinExistence type="predicted"/>
<protein>
    <submittedName>
        <fullName evidence="12">C2H2-type domain-containing protein</fullName>
    </submittedName>
    <submittedName>
        <fullName evidence="11">Krueppel-like factor 5</fullName>
    </submittedName>
</protein>
<dbReference type="SMART" id="SM00355">
    <property type="entry name" value="ZnF_C2H2"/>
    <property type="match status" value="3"/>
</dbReference>
<evidence type="ECO:0000256" key="7">
    <source>
        <dbReference type="PROSITE-ProRule" id="PRU00042"/>
    </source>
</evidence>
<dbReference type="InterPro" id="IPR036236">
    <property type="entry name" value="Znf_C2H2_sf"/>
</dbReference>
<evidence type="ECO:0000256" key="8">
    <source>
        <dbReference type="SAM" id="MobiDB-lite"/>
    </source>
</evidence>